<dbReference type="PANTHER" id="PTHR47447">
    <property type="entry name" value="OS03G0856100 PROTEIN"/>
    <property type="match status" value="1"/>
</dbReference>
<keyword evidence="2" id="KW-0677">Repeat</keyword>
<reference evidence="4" key="1">
    <citation type="journal article" date="2023" name="Science">
        <title>Elucidation of the pathway for biosynthesis of saponin adjuvants from the soapbark tree.</title>
        <authorList>
            <person name="Reed J."/>
            <person name="Orme A."/>
            <person name="El-Demerdash A."/>
            <person name="Owen C."/>
            <person name="Martin L.B.B."/>
            <person name="Misra R.C."/>
            <person name="Kikuchi S."/>
            <person name="Rejzek M."/>
            <person name="Martin A.C."/>
            <person name="Harkess A."/>
            <person name="Leebens-Mack J."/>
            <person name="Louveau T."/>
            <person name="Stephenson M.J."/>
            <person name="Osbourn A."/>
        </authorList>
    </citation>
    <scope>NUCLEOTIDE SEQUENCE</scope>
    <source>
        <strain evidence="4">S10</strain>
    </source>
</reference>
<name>A0AAD7PWS7_QUISA</name>
<comment type="similarity">
    <text evidence="1">Belongs to the PPR family. P subfamily.</text>
</comment>
<keyword evidence="5" id="KW-1185">Reference proteome</keyword>
<evidence type="ECO:0000313" key="4">
    <source>
        <dbReference type="EMBL" id="KAJ7970274.1"/>
    </source>
</evidence>
<feature type="repeat" description="PPR" evidence="3">
    <location>
        <begin position="500"/>
        <end position="534"/>
    </location>
</feature>
<gene>
    <name evidence="4" type="ORF">O6P43_008484</name>
</gene>
<dbReference type="InterPro" id="IPR011990">
    <property type="entry name" value="TPR-like_helical_dom_sf"/>
</dbReference>
<organism evidence="4 5">
    <name type="scientific">Quillaja saponaria</name>
    <name type="common">Soap bark tree</name>
    <dbReference type="NCBI Taxonomy" id="32244"/>
    <lineage>
        <taxon>Eukaryota</taxon>
        <taxon>Viridiplantae</taxon>
        <taxon>Streptophyta</taxon>
        <taxon>Embryophyta</taxon>
        <taxon>Tracheophyta</taxon>
        <taxon>Spermatophyta</taxon>
        <taxon>Magnoliopsida</taxon>
        <taxon>eudicotyledons</taxon>
        <taxon>Gunneridae</taxon>
        <taxon>Pentapetalae</taxon>
        <taxon>rosids</taxon>
        <taxon>fabids</taxon>
        <taxon>Fabales</taxon>
        <taxon>Quillajaceae</taxon>
        <taxon>Quillaja</taxon>
    </lineage>
</organism>
<dbReference type="NCBIfam" id="TIGR00756">
    <property type="entry name" value="PPR"/>
    <property type="match status" value="5"/>
</dbReference>
<feature type="repeat" description="PPR" evidence="3">
    <location>
        <begin position="207"/>
        <end position="241"/>
    </location>
</feature>
<dbReference type="PANTHER" id="PTHR47447:SF27">
    <property type="entry name" value="PENTACOTRIPEPTIDE-REPEAT REGION OF PRORP DOMAIN-CONTAINING PROTEIN"/>
    <property type="match status" value="1"/>
</dbReference>
<dbReference type="EMBL" id="JARAOO010000004">
    <property type="protein sequence ID" value="KAJ7970274.1"/>
    <property type="molecule type" value="Genomic_DNA"/>
</dbReference>
<sequence>MYRAPRFHGLVRKFMLFPGIHGIEPFFYCNSSIKGIHSLHGCKQKKFISPFYRRNAKPVKSVKKDHVDSKEYMRDTVGKIYRMLKYSTWDSAQEQLEKLPIRWDSYTINQVLKTHPPMEKAWLFFNWASHLRGFKHDQFTYTTMQDIFGEAGRISSMKYVFQQMEEKGIKIDSVTYTSLMHWISNSGDVDGAIKVWEEMKAKGCHPTVVSYTAYMKVLFDKDRTKEATDIYKEMLQSGCAPNCYTYTVLMEYLIGSGRCKEALDIFVKMQEAGAQPDKATCNILIKRCCKVGDTAAITPILLYMKENRLVLRYSVFVEALEALKLAGESDMLLRQVNPHISDECIMKEEANESTKSAADDAPLTIDRGLLLIFLKRRNLVAIDRLLAGMMDKNIPLDPEVISNIIEVNCGCCRTDGALLASKYIVKMGISIDRTSYLSLIGTFTRSTSFVKVVEIVEEMIRTGHYLGIYEASLLIYRLGCARRPTFAVKIFNLLPDDHIGTATYTALISVYFSAGRSDKALEMYKTMRDKGFSPALGTYNVLLGGLERSGRFSEAEHFRKEKKSFQTNCHSRVTVSKEEKICDLLFYVDVLS</sequence>
<dbReference type="Pfam" id="PF13041">
    <property type="entry name" value="PPR_2"/>
    <property type="match status" value="2"/>
</dbReference>
<evidence type="ECO:0000313" key="5">
    <source>
        <dbReference type="Proteomes" id="UP001163823"/>
    </source>
</evidence>
<feature type="repeat" description="PPR" evidence="3">
    <location>
        <begin position="242"/>
        <end position="276"/>
    </location>
</feature>
<evidence type="ECO:0000256" key="3">
    <source>
        <dbReference type="PROSITE-ProRule" id="PRU00708"/>
    </source>
</evidence>
<evidence type="ECO:0000256" key="2">
    <source>
        <dbReference type="ARBA" id="ARBA00022737"/>
    </source>
</evidence>
<dbReference type="PROSITE" id="PS51375">
    <property type="entry name" value="PPR"/>
    <property type="match status" value="5"/>
</dbReference>
<feature type="repeat" description="PPR" evidence="3">
    <location>
        <begin position="172"/>
        <end position="206"/>
    </location>
</feature>
<proteinExistence type="inferred from homology"/>
<protein>
    <submittedName>
        <fullName evidence="4">Pentatricopeptide repeat-containing protein family</fullName>
    </submittedName>
</protein>
<feature type="repeat" description="PPR" evidence="3">
    <location>
        <begin position="137"/>
        <end position="171"/>
    </location>
</feature>
<dbReference type="Proteomes" id="UP001163823">
    <property type="component" value="Chromosome 4"/>
</dbReference>
<comment type="caution">
    <text evidence="4">The sequence shown here is derived from an EMBL/GenBank/DDBJ whole genome shotgun (WGS) entry which is preliminary data.</text>
</comment>
<evidence type="ECO:0000256" key="1">
    <source>
        <dbReference type="ARBA" id="ARBA00007626"/>
    </source>
</evidence>
<dbReference type="AlphaFoldDB" id="A0AAD7PWS7"/>
<dbReference type="InterPro" id="IPR002885">
    <property type="entry name" value="PPR_rpt"/>
</dbReference>
<dbReference type="KEGG" id="qsa:O6P43_008484"/>
<dbReference type="Gene3D" id="1.25.40.10">
    <property type="entry name" value="Tetratricopeptide repeat domain"/>
    <property type="match status" value="3"/>
</dbReference>
<accession>A0AAD7PWS7</accession>
<dbReference type="Pfam" id="PF13812">
    <property type="entry name" value="PPR_3"/>
    <property type="match status" value="1"/>
</dbReference>